<dbReference type="SUPFAM" id="SSF103473">
    <property type="entry name" value="MFS general substrate transporter"/>
    <property type="match status" value="1"/>
</dbReference>
<dbReference type="InterPro" id="IPR010290">
    <property type="entry name" value="TM_effector"/>
</dbReference>
<dbReference type="GO" id="GO:0005886">
    <property type="term" value="C:plasma membrane"/>
    <property type="evidence" value="ECO:0007669"/>
    <property type="project" value="UniProtKB-SubCell"/>
</dbReference>
<feature type="transmembrane region" description="Helical" evidence="7">
    <location>
        <begin position="64"/>
        <end position="85"/>
    </location>
</feature>
<sequence length="525" mass="56955">MLWSATLVSNLGTLVQTVGAGWMMTSISTSPVQVALVAASNTLPIMLFALPAGALADSFDRRKLMIFAQGFMFVVSIGLTLAAWFDLLTPWSLLAFTFLIGCGTALNNPAWQSSVRDIVPRENVPSAVLLNSMGFNLMRSVGPAFGGFLVSVAGAALAFAVNAGSYVFLLAALFFWRRPVPERGLPREPFMLAVSAGVRYVGMSPKLLRVLSRGFVFGLGAVAVLALLPLIARDILAGTAVTYGLLLGFYGVGAIAGALSSLKLRASFDNEHIVRGCFVAMALSLFALSQSTNLIVDCLVLTVAGASWLLALSLFNVTVQLSTPRWVVGRALAIYQSCVFGGMALGSWLWGGFAGAHGSSASLAIAGALLVAGAVIGYFFSLPDAGGDELDPLGRFREPELRLDLKTRSGPIMVMVDYEIDQRDVPRFLALMADRRRIRIRDGARQWALLRDLENPDIWTETYHVATWIEYVRHNERRTKGDAEVTEKLRELHKGQGPIRVHRMIERQTVPLTDDMPLKPYTADQ</sequence>
<evidence type="ECO:0000256" key="7">
    <source>
        <dbReference type="SAM" id="Phobius"/>
    </source>
</evidence>
<dbReference type="OrthoDB" id="9809918at2"/>
<dbReference type="Pfam" id="PF05977">
    <property type="entry name" value="MFS_3"/>
    <property type="match status" value="1"/>
</dbReference>
<dbReference type="PANTHER" id="PTHR23513:SF11">
    <property type="entry name" value="STAPHYLOFERRIN A TRANSPORTER"/>
    <property type="match status" value="1"/>
</dbReference>
<evidence type="ECO:0000259" key="8">
    <source>
        <dbReference type="PROSITE" id="PS50850"/>
    </source>
</evidence>
<gene>
    <name evidence="9" type="ORF">E2A64_07760</name>
</gene>
<proteinExistence type="predicted"/>
<protein>
    <submittedName>
        <fullName evidence="9">MFS transporter</fullName>
    </submittedName>
</protein>
<keyword evidence="4 7" id="KW-0812">Transmembrane</keyword>
<comment type="caution">
    <text evidence="9">The sequence shown here is derived from an EMBL/GenBank/DDBJ whole genome shotgun (WGS) entry which is preliminary data.</text>
</comment>
<keyword evidence="3" id="KW-1003">Cell membrane</keyword>
<evidence type="ECO:0000256" key="3">
    <source>
        <dbReference type="ARBA" id="ARBA00022475"/>
    </source>
</evidence>
<accession>A0A4R5PQP3</accession>
<keyword evidence="6 7" id="KW-0472">Membrane</keyword>
<feature type="transmembrane region" description="Helical" evidence="7">
    <location>
        <begin position="148"/>
        <end position="176"/>
    </location>
</feature>
<keyword evidence="5 7" id="KW-1133">Transmembrane helix</keyword>
<dbReference type="CDD" id="cd06173">
    <property type="entry name" value="MFS_MefA_like"/>
    <property type="match status" value="1"/>
</dbReference>
<feature type="transmembrane region" description="Helical" evidence="7">
    <location>
        <begin position="361"/>
        <end position="380"/>
    </location>
</feature>
<feature type="transmembrane region" description="Helical" evidence="7">
    <location>
        <begin position="272"/>
        <end position="288"/>
    </location>
</feature>
<feature type="transmembrane region" description="Helical" evidence="7">
    <location>
        <begin position="237"/>
        <end position="260"/>
    </location>
</feature>
<reference evidence="9 10" key="1">
    <citation type="journal article" date="2013" name="Int. J. Syst. Evol. Microbiol.">
        <title>Hoeflea suaedae sp. nov., an endophytic bacterium isolated from the root of the halophyte Suaeda maritima.</title>
        <authorList>
            <person name="Chung E.J."/>
            <person name="Park J.A."/>
            <person name="Pramanik P."/>
            <person name="Bibi F."/>
            <person name="Jeon C.O."/>
            <person name="Chung Y.R."/>
        </authorList>
    </citation>
    <scope>NUCLEOTIDE SEQUENCE [LARGE SCALE GENOMIC DNA]</scope>
    <source>
        <strain evidence="9 10">YC6898</strain>
    </source>
</reference>
<feature type="transmembrane region" description="Helical" evidence="7">
    <location>
        <begin position="327"/>
        <end position="349"/>
    </location>
</feature>
<organism evidence="9 10">
    <name type="scientific">Pseudohoeflea suaedae</name>
    <dbReference type="NCBI Taxonomy" id="877384"/>
    <lineage>
        <taxon>Bacteria</taxon>
        <taxon>Pseudomonadati</taxon>
        <taxon>Pseudomonadota</taxon>
        <taxon>Alphaproteobacteria</taxon>
        <taxon>Hyphomicrobiales</taxon>
        <taxon>Rhizobiaceae</taxon>
        <taxon>Pseudohoeflea</taxon>
    </lineage>
</organism>
<dbReference type="InterPro" id="IPR020846">
    <property type="entry name" value="MFS_dom"/>
</dbReference>
<name>A0A4R5PQP3_9HYPH</name>
<dbReference type="PROSITE" id="PS50850">
    <property type="entry name" value="MFS"/>
    <property type="match status" value="1"/>
</dbReference>
<evidence type="ECO:0000256" key="4">
    <source>
        <dbReference type="ARBA" id="ARBA00022692"/>
    </source>
</evidence>
<evidence type="ECO:0000256" key="1">
    <source>
        <dbReference type="ARBA" id="ARBA00004651"/>
    </source>
</evidence>
<feature type="transmembrane region" description="Helical" evidence="7">
    <location>
        <begin position="294"/>
        <end position="315"/>
    </location>
</feature>
<dbReference type="AlphaFoldDB" id="A0A4R5PQP3"/>
<feature type="domain" description="Major facilitator superfamily (MFS) profile" evidence="8">
    <location>
        <begin position="1"/>
        <end position="385"/>
    </location>
</feature>
<feature type="transmembrane region" description="Helical" evidence="7">
    <location>
        <begin position="32"/>
        <end position="52"/>
    </location>
</feature>
<evidence type="ECO:0000313" key="9">
    <source>
        <dbReference type="EMBL" id="TDH39474.1"/>
    </source>
</evidence>
<keyword evidence="10" id="KW-1185">Reference proteome</keyword>
<evidence type="ECO:0000256" key="5">
    <source>
        <dbReference type="ARBA" id="ARBA00022989"/>
    </source>
</evidence>
<dbReference type="GO" id="GO:0022857">
    <property type="term" value="F:transmembrane transporter activity"/>
    <property type="evidence" value="ECO:0007669"/>
    <property type="project" value="InterPro"/>
</dbReference>
<dbReference type="PANTHER" id="PTHR23513">
    <property type="entry name" value="INTEGRAL MEMBRANE EFFLUX PROTEIN-RELATED"/>
    <property type="match status" value="1"/>
</dbReference>
<comment type="subcellular location">
    <subcellularLocation>
        <location evidence="1">Cell membrane</location>
        <topology evidence="1">Multi-pass membrane protein</topology>
    </subcellularLocation>
</comment>
<dbReference type="Proteomes" id="UP000295131">
    <property type="component" value="Unassembled WGS sequence"/>
</dbReference>
<evidence type="ECO:0000256" key="6">
    <source>
        <dbReference type="ARBA" id="ARBA00023136"/>
    </source>
</evidence>
<feature type="transmembrane region" description="Helical" evidence="7">
    <location>
        <begin position="210"/>
        <end position="231"/>
    </location>
</feature>
<evidence type="ECO:0000313" key="10">
    <source>
        <dbReference type="Proteomes" id="UP000295131"/>
    </source>
</evidence>
<dbReference type="EMBL" id="SMSI01000001">
    <property type="protein sequence ID" value="TDH39474.1"/>
    <property type="molecule type" value="Genomic_DNA"/>
</dbReference>
<dbReference type="Gene3D" id="1.20.1250.20">
    <property type="entry name" value="MFS general substrate transporter like domains"/>
    <property type="match status" value="1"/>
</dbReference>
<keyword evidence="2" id="KW-0813">Transport</keyword>
<dbReference type="InterPro" id="IPR036259">
    <property type="entry name" value="MFS_trans_sf"/>
</dbReference>
<evidence type="ECO:0000256" key="2">
    <source>
        <dbReference type="ARBA" id="ARBA00022448"/>
    </source>
</evidence>